<evidence type="ECO:0000313" key="2">
    <source>
        <dbReference type="Proteomes" id="UP000297998"/>
    </source>
</evidence>
<dbReference type="AlphaFoldDB" id="A0A4Z1B6H8"/>
<reference evidence="1 2" key="1">
    <citation type="submission" date="2019-03" db="EMBL/GenBank/DDBJ databases">
        <title>Empedobacter tilapiae sp. nov., isolated from an intestine of Nile tilapia Oreochromis niloticus.</title>
        <authorList>
            <person name="Kim Y.-O."/>
            <person name="Yoon J.-H."/>
        </authorList>
    </citation>
    <scope>NUCLEOTIDE SEQUENCE [LARGE SCALE GENOMIC DNA]</scope>
    <source>
        <strain evidence="1 2">MRS2</strain>
    </source>
</reference>
<dbReference type="RefSeq" id="WP_135834233.1">
    <property type="nucleotide sequence ID" value="NZ_SRPE01000002.1"/>
</dbReference>
<sequence>MNTDYLFQLSFEDLKVSKLTYTNGNFSNSLYHFHQSQEKLIKSIALKINLIEEKDLKKISHNFIKLYDKYIEYIKTSPIVSNLINEADLMDIHEKSKQLEPSEFVGFIVNEYCNILENEFIRDKEDNESHFDLMVDYFKNLEYIDQMPDFQKVLDFENEDEIIKKYIKEKLEEPSKQYYYQIKYGPKILLILIINCIFCSYYKPDDFRYSSEKIKNPIEYFNDKTPIVISLKALINNMIELYKIIPQIEFQKNYV</sequence>
<dbReference type="Proteomes" id="UP000297998">
    <property type="component" value="Unassembled WGS sequence"/>
</dbReference>
<dbReference type="EMBL" id="SRPE01000002">
    <property type="protein sequence ID" value="TGN29500.1"/>
    <property type="molecule type" value="Genomic_DNA"/>
</dbReference>
<dbReference type="OrthoDB" id="1236595at2"/>
<accession>A0A4Z1B6H8</accession>
<proteinExistence type="predicted"/>
<dbReference type="Gene3D" id="1.20.120.330">
    <property type="entry name" value="Nucleotidyltransferases domain 2"/>
    <property type="match status" value="1"/>
</dbReference>
<protein>
    <submittedName>
        <fullName evidence="1">HEPN domain-containing protein</fullName>
    </submittedName>
</protein>
<gene>
    <name evidence="1" type="ORF">E4J94_01990</name>
</gene>
<comment type="caution">
    <text evidence="1">The sequence shown here is derived from an EMBL/GenBank/DDBJ whole genome shotgun (WGS) entry which is preliminary data.</text>
</comment>
<organism evidence="1 2">
    <name type="scientific">Empedobacter tilapiae</name>
    <dbReference type="NCBI Taxonomy" id="2491114"/>
    <lineage>
        <taxon>Bacteria</taxon>
        <taxon>Pseudomonadati</taxon>
        <taxon>Bacteroidota</taxon>
        <taxon>Flavobacteriia</taxon>
        <taxon>Flavobacteriales</taxon>
        <taxon>Weeksellaceae</taxon>
        <taxon>Empedobacter</taxon>
    </lineage>
</organism>
<keyword evidence="2" id="KW-1185">Reference proteome</keyword>
<name>A0A4Z1B6H8_9FLAO</name>
<evidence type="ECO:0000313" key="1">
    <source>
        <dbReference type="EMBL" id="TGN29500.1"/>
    </source>
</evidence>